<dbReference type="EMBL" id="VLJT01000027">
    <property type="protein sequence ID" value="TWH16079.1"/>
    <property type="molecule type" value="Genomic_DNA"/>
</dbReference>
<organism evidence="2 3">
    <name type="scientific">Rhodococcus rhodochrous J45</name>
    <dbReference type="NCBI Taxonomy" id="935266"/>
    <lineage>
        <taxon>Bacteria</taxon>
        <taxon>Bacillati</taxon>
        <taxon>Actinomycetota</taxon>
        <taxon>Actinomycetes</taxon>
        <taxon>Mycobacteriales</taxon>
        <taxon>Nocardiaceae</taxon>
        <taxon>Rhodococcus</taxon>
    </lineage>
</organism>
<gene>
    <name evidence="2" type="ORF">L618_002900000150</name>
</gene>
<dbReference type="AlphaFoldDB" id="A0A562E2B2"/>
<comment type="caution">
    <text evidence="2">The sequence shown here is derived from an EMBL/GenBank/DDBJ whole genome shotgun (WGS) entry which is preliminary data.</text>
</comment>
<dbReference type="CDD" id="cd05243">
    <property type="entry name" value="SDR_a5"/>
    <property type="match status" value="1"/>
</dbReference>
<dbReference type="PANTHER" id="PTHR15020">
    <property type="entry name" value="FLAVIN REDUCTASE-RELATED"/>
    <property type="match status" value="1"/>
</dbReference>
<evidence type="ECO:0000259" key="1">
    <source>
        <dbReference type="Pfam" id="PF13460"/>
    </source>
</evidence>
<dbReference type="SUPFAM" id="SSF51735">
    <property type="entry name" value="NAD(P)-binding Rossmann-fold domains"/>
    <property type="match status" value="1"/>
</dbReference>
<dbReference type="Pfam" id="PF13460">
    <property type="entry name" value="NAD_binding_10"/>
    <property type="match status" value="1"/>
</dbReference>
<sequence>MTEEMSTVLVVGASGSIGRHVVAESLRAGYETRALVRDPGQASLFPEGARVVVGDPARADTFDDALDGVTGIVFTQGTYSDADAEQVNYRPVHAVLDALHAPVRIALMTALGVTKPTPGHDWKRRGERLVRASGLPYTIVRPGWFDYNEPDEQHLVMLQGDRRWASDPSDGVVSRQQIAEVLVASLISPSADRKTFELVAEKGDAQPDLTPVFGALRPDGDAALDGPLDRDNLPLTGEPDTVVDELDAIRGRF</sequence>
<evidence type="ECO:0000313" key="2">
    <source>
        <dbReference type="EMBL" id="TWH16079.1"/>
    </source>
</evidence>
<dbReference type="RefSeq" id="WP_145692150.1">
    <property type="nucleotide sequence ID" value="NZ_VLJT01000027.1"/>
</dbReference>
<proteinExistence type="predicted"/>
<dbReference type="InterPro" id="IPR036291">
    <property type="entry name" value="NAD(P)-bd_dom_sf"/>
</dbReference>
<name>A0A562E2B2_RHORH</name>
<evidence type="ECO:0000313" key="3">
    <source>
        <dbReference type="Proteomes" id="UP000317573"/>
    </source>
</evidence>
<dbReference type="Gene3D" id="3.40.50.720">
    <property type="entry name" value="NAD(P)-binding Rossmann-like Domain"/>
    <property type="match status" value="1"/>
</dbReference>
<reference evidence="2 3" key="1">
    <citation type="submission" date="2019-07" db="EMBL/GenBank/DDBJ databases">
        <title>Genome sequencing of lignin-degrading bacterial isolates.</title>
        <authorList>
            <person name="Gladden J."/>
        </authorList>
    </citation>
    <scope>NUCLEOTIDE SEQUENCE [LARGE SCALE GENOMIC DNA]</scope>
    <source>
        <strain evidence="2 3">J45</strain>
    </source>
</reference>
<dbReference type="PANTHER" id="PTHR15020:SF50">
    <property type="entry name" value="UPF0659 PROTEIN YMR090W"/>
    <property type="match status" value="1"/>
</dbReference>
<accession>A0A562E2B2</accession>
<dbReference type="Proteomes" id="UP000317573">
    <property type="component" value="Unassembled WGS sequence"/>
</dbReference>
<feature type="domain" description="NAD(P)-binding" evidence="1">
    <location>
        <begin position="12"/>
        <end position="188"/>
    </location>
</feature>
<protein>
    <submittedName>
        <fullName evidence="2">Uncharacterized protein YbjT (DUF2867 family)</fullName>
    </submittedName>
</protein>
<dbReference type="InterPro" id="IPR016040">
    <property type="entry name" value="NAD(P)-bd_dom"/>
</dbReference>